<evidence type="ECO:0000313" key="10">
    <source>
        <dbReference type="Proteomes" id="UP000294902"/>
    </source>
</evidence>
<dbReference type="OrthoDB" id="9810148at2"/>
<keyword evidence="4" id="KW-0548">Nucleotidyltransferase</keyword>
<comment type="catalytic activity">
    <reaction evidence="7">
        <text>DNA(n) + a 2'-deoxyribonucleoside 5'-triphosphate = DNA(n+1) + diphosphate</text>
        <dbReference type="Rhea" id="RHEA:22508"/>
        <dbReference type="Rhea" id="RHEA-COMP:17339"/>
        <dbReference type="Rhea" id="RHEA-COMP:17340"/>
        <dbReference type="ChEBI" id="CHEBI:33019"/>
        <dbReference type="ChEBI" id="CHEBI:61560"/>
        <dbReference type="ChEBI" id="CHEBI:173112"/>
        <dbReference type="EC" id="2.7.7.7"/>
    </reaction>
</comment>
<sequence>MNTFNDIIGYDDIKEHFRLSIRSSKISHAYIINGQKGMGKKLIGNIFAKTLQCIEEKDNPCNQCTSCKQYDSENNPDVVFVKSTKLKSIGVDDIRSQINQDIYIKPYSYKYKIYMIDEAEKLTEQAQNALLKTIEEPPTYGIIILLVNNIFKLLPTILSRCVVINLKPIEDVKIKKYLIENNNIDEVDANIYVAMSQGIIGRAKELALSDDFNKMRKECVSLLIKLNTLSINEILDRASKIDEYKDRIEEYLDIILTWYRDILVLKSTNTNNKLIHKDYYNYLLKASNDLTYNKIGNTIKKIEETKKMILNNVNYQLSMESLLLNIKES</sequence>
<evidence type="ECO:0000256" key="6">
    <source>
        <dbReference type="ARBA" id="ARBA00022932"/>
    </source>
</evidence>
<dbReference type="InterPro" id="IPR015199">
    <property type="entry name" value="DNA_pol_III_delta_C"/>
</dbReference>
<evidence type="ECO:0000256" key="5">
    <source>
        <dbReference type="ARBA" id="ARBA00022705"/>
    </source>
</evidence>
<evidence type="ECO:0000256" key="7">
    <source>
        <dbReference type="ARBA" id="ARBA00049244"/>
    </source>
</evidence>
<keyword evidence="6" id="KW-0239">DNA-directed DNA polymerase</keyword>
<evidence type="ECO:0000256" key="2">
    <source>
        <dbReference type="ARBA" id="ARBA00014363"/>
    </source>
</evidence>
<dbReference type="AlphaFoldDB" id="A0A4R3MF44"/>
<proteinExistence type="predicted"/>
<accession>A0A4R3MF44</accession>
<comment type="caution">
    <text evidence="9">The sequence shown here is derived from an EMBL/GenBank/DDBJ whole genome shotgun (WGS) entry which is preliminary data.</text>
</comment>
<dbReference type="Gene3D" id="3.40.50.300">
    <property type="entry name" value="P-loop containing nucleotide triphosphate hydrolases"/>
    <property type="match status" value="1"/>
</dbReference>
<evidence type="ECO:0000259" key="8">
    <source>
        <dbReference type="Pfam" id="PF09115"/>
    </source>
</evidence>
<gene>
    <name evidence="9" type="ORF">EDC18_11528</name>
</gene>
<dbReference type="GO" id="GO:0003677">
    <property type="term" value="F:DNA binding"/>
    <property type="evidence" value="ECO:0007669"/>
    <property type="project" value="InterPro"/>
</dbReference>
<evidence type="ECO:0000256" key="3">
    <source>
        <dbReference type="ARBA" id="ARBA00022679"/>
    </source>
</evidence>
<evidence type="ECO:0000256" key="4">
    <source>
        <dbReference type="ARBA" id="ARBA00022695"/>
    </source>
</evidence>
<evidence type="ECO:0000313" key="9">
    <source>
        <dbReference type="EMBL" id="TCT11683.1"/>
    </source>
</evidence>
<dbReference type="RefSeq" id="WP_132254136.1">
    <property type="nucleotide sequence ID" value="NZ_SMAL01000015.1"/>
</dbReference>
<organism evidence="9 10">
    <name type="scientific">Natranaerovirga pectinivora</name>
    <dbReference type="NCBI Taxonomy" id="682400"/>
    <lineage>
        <taxon>Bacteria</taxon>
        <taxon>Bacillati</taxon>
        <taxon>Bacillota</taxon>
        <taxon>Clostridia</taxon>
        <taxon>Lachnospirales</taxon>
        <taxon>Natranaerovirgaceae</taxon>
        <taxon>Natranaerovirga</taxon>
    </lineage>
</organism>
<name>A0A4R3MF44_9FIRM</name>
<dbReference type="Proteomes" id="UP000294902">
    <property type="component" value="Unassembled WGS sequence"/>
</dbReference>
<dbReference type="PANTHER" id="PTHR11669:SF8">
    <property type="entry name" value="DNA POLYMERASE III SUBUNIT DELTA"/>
    <property type="match status" value="1"/>
</dbReference>
<dbReference type="EC" id="2.7.7.7" evidence="1"/>
<dbReference type="GO" id="GO:0003887">
    <property type="term" value="F:DNA-directed DNA polymerase activity"/>
    <property type="evidence" value="ECO:0007669"/>
    <property type="project" value="UniProtKB-KW"/>
</dbReference>
<reference evidence="9 10" key="1">
    <citation type="submission" date="2019-03" db="EMBL/GenBank/DDBJ databases">
        <title>Genomic Encyclopedia of Type Strains, Phase IV (KMG-IV): sequencing the most valuable type-strain genomes for metagenomic binning, comparative biology and taxonomic classification.</title>
        <authorList>
            <person name="Goeker M."/>
        </authorList>
    </citation>
    <scope>NUCLEOTIDE SEQUENCE [LARGE SCALE GENOMIC DNA]</scope>
    <source>
        <strain evidence="9 10">DSM 24629</strain>
    </source>
</reference>
<dbReference type="SUPFAM" id="SSF52540">
    <property type="entry name" value="P-loop containing nucleoside triphosphate hydrolases"/>
    <property type="match status" value="1"/>
</dbReference>
<keyword evidence="5" id="KW-0235">DNA replication</keyword>
<dbReference type="GO" id="GO:0009360">
    <property type="term" value="C:DNA polymerase III complex"/>
    <property type="evidence" value="ECO:0007669"/>
    <property type="project" value="InterPro"/>
</dbReference>
<keyword evidence="10" id="KW-1185">Reference proteome</keyword>
<feature type="domain" description="DNA polymerase III delta subunit C-terminal" evidence="8">
    <location>
        <begin position="214"/>
        <end position="327"/>
    </location>
</feature>
<dbReference type="Pfam" id="PF09115">
    <property type="entry name" value="DNApol3-delta_C"/>
    <property type="match status" value="1"/>
</dbReference>
<protein>
    <recommendedName>
        <fullName evidence="2">DNA polymerase III subunit delta'</fullName>
        <ecNumber evidence="1">2.7.7.7</ecNumber>
    </recommendedName>
</protein>
<dbReference type="EMBL" id="SMAL01000015">
    <property type="protein sequence ID" value="TCT11683.1"/>
    <property type="molecule type" value="Genomic_DNA"/>
</dbReference>
<dbReference type="InterPro" id="IPR027417">
    <property type="entry name" value="P-loop_NTPase"/>
</dbReference>
<dbReference type="GO" id="GO:0006261">
    <property type="term" value="P:DNA-templated DNA replication"/>
    <property type="evidence" value="ECO:0007669"/>
    <property type="project" value="TreeGrafter"/>
</dbReference>
<dbReference type="InterPro" id="IPR050238">
    <property type="entry name" value="DNA_Rep/Repair_Clamp_Loader"/>
</dbReference>
<dbReference type="PANTHER" id="PTHR11669">
    <property type="entry name" value="REPLICATION FACTOR C / DNA POLYMERASE III GAMMA-TAU SUBUNIT"/>
    <property type="match status" value="1"/>
</dbReference>
<evidence type="ECO:0000256" key="1">
    <source>
        <dbReference type="ARBA" id="ARBA00012417"/>
    </source>
</evidence>
<keyword evidence="3" id="KW-0808">Transferase</keyword>
<dbReference type="Pfam" id="PF13177">
    <property type="entry name" value="DNA_pol3_delta2"/>
    <property type="match status" value="1"/>
</dbReference>